<name>A0AA94H7P9_9ENTR</name>
<proteinExistence type="predicted"/>
<reference evidence="2 4" key="1">
    <citation type="submission" date="2016-10" db="EMBL/GenBank/DDBJ databases">
        <authorList>
            <person name="Varghese N."/>
            <person name="Submissions S."/>
        </authorList>
    </citation>
    <scope>NUCLEOTIDE SEQUENCE [LARGE SCALE GENOMIC DNA]</scope>
    <source>
        <strain evidence="2 4">CGMCC 1.7012</strain>
    </source>
</reference>
<sequence>MSDLSIQEIHNFCLETTQKIINGFGWDTLSVGVLSEDDRARLEKKIDSSVLNWTWAMQHYRGSADDGILDIHLKIADWVDPDSLHAVIICKYDFRRNEFAICMLENFIAHEDTVLTGNVLVIALIYSTTFCDMVGLEEIYLQDPIVAAQPHYRAYGFAHAANAHNRMSA</sequence>
<organism evidence="2 4">
    <name type="scientific">Kosakonia oryzae</name>
    <dbReference type="NCBI Taxonomy" id="497725"/>
    <lineage>
        <taxon>Bacteria</taxon>
        <taxon>Pseudomonadati</taxon>
        <taxon>Pseudomonadota</taxon>
        <taxon>Gammaproteobacteria</taxon>
        <taxon>Enterobacterales</taxon>
        <taxon>Enterobacteriaceae</taxon>
        <taxon>Kosakonia</taxon>
    </lineage>
</organism>
<protein>
    <submittedName>
        <fullName evidence="2">Uncharacterized protein</fullName>
    </submittedName>
</protein>
<evidence type="ECO:0000313" key="3">
    <source>
        <dbReference type="Proteomes" id="UP000078227"/>
    </source>
</evidence>
<gene>
    <name evidence="1" type="ORF">AWR26_00265</name>
    <name evidence="2" type="ORF">SAMN05216286_4519</name>
</gene>
<dbReference type="EMBL" id="FOKO01000006">
    <property type="protein sequence ID" value="SFD16890.1"/>
    <property type="molecule type" value="Genomic_DNA"/>
</dbReference>
<keyword evidence="3" id="KW-1185">Reference proteome</keyword>
<evidence type="ECO:0000313" key="1">
    <source>
        <dbReference type="EMBL" id="ANI85174.2"/>
    </source>
</evidence>
<evidence type="ECO:0000313" key="2">
    <source>
        <dbReference type="EMBL" id="SFD16890.1"/>
    </source>
</evidence>
<dbReference type="Proteomes" id="UP000078227">
    <property type="component" value="Chromosome"/>
</dbReference>
<reference evidence="1 3" key="2">
    <citation type="submission" date="2021-03" db="EMBL/GenBank/DDBJ databases">
        <authorList>
            <person name="Li Y."/>
            <person name="Li S."/>
            <person name="Chen M."/>
            <person name="Peng G."/>
            <person name="Tan Z."/>
            <person name="An Q."/>
        </authorList>
    </citation>
    <scope>NUCLEOTIDE SEQUENCE [LARGE SCALE GENOMIC DNA]</scope>
    <source>
        <strain evidence="1 3">Ola 51</strain>
    </source>
</reference>
<evidence type="ECO:0000313" key="4">
    <source>
        <dbReference type="Proteomes" id="UP000182314"/>
    </source>
</evidence>
<dbReference type="EMBL" id="CP014007">
    <property type="protein sequence ID" value="ANI85174.2"/>
    <property type="molecule type" value="Genomic_DNA"/>
</dbReference>
<dbReference type="Proteomes" id="UP000182314">
    <property type="component" value="Unassembled WGS sequence"/>
</dbReference>
<accession>A0AA94H7P9</accession>
<dbReference type="RefSeq" id="WP_139227961.1">
    <property type="nucleotide sequence ID" value="NZ_CP014007.2"/>
</dbReference>
<dbReference type="AlphaFoldDB" id="A0AA94H7P9"/>